<sequence>MIEEAAAREAVEHLGLLTPEAITTIAQLLQGDMSEPPNALATRYRKEGEQISDADKRVLRIRRNGFLSRQALAEITPAGLSDPLAAHETTLLRATFTVIRHRRVAEGAKLKERLGKCFVGFAHETLNRDCAACNRLDGLVTDAANAAILPPVGCSCPTANYGISPKIDWLADVD</sequence>
<evidence type="ECO:0008006" key="3">
    <source>
        <dbReference type="Google" id="ProtNLM"/>
    </source>
</evidence>
<dbReference type="RefSeq" id="WP_130160579.1">
    <property type="nucleotide sequence ID" value="NZ_SGIS01000112.1"/>
</dbReference>
<organism evidence="1 2">
    <name type="scientific">Sphingomonas populi</name>
    <dbReference type="NCBI Taxonomy" id="2484750"/>
    <lineage>
        <taxon>Bacteria</taxon>
        <taxon>Pseudomonadati</taxon>
        <taxon>Pseudomonadota</taxon>
        <taxon>Alphaproteobacteria</taxon>
        <taxon>Sphingomonadales</taxon>
        <taxon>Sphingomonadaceae</taxon>
        <taxon>Sphingomonas</taxon>
    </lineage>
</organism>
<dbReference type="EMBL" id="SGIS01000112">
    <property type="protein sequence ID" value="RZF59005.1"/>
    <property type="molecule type" value="Genomic_DNA"/>
</dbReference>
<reference evidence="1 2" key="1">
    <citation type="submission" date="2019-02" db="EMBL/GenBank/DDBJ databases">
        <authorList>
            <person name="Li Y."/>
        </authorList>
    </citation>
    <scope>NUCLEOTIDE SEQUENCE [LARGE SCALE GENOMIC DNA]</scope>
    <source>
        <strain evidence="1 2">3-7</strain>
    </source>
</reference>
<keyword evidence="2" id="KW-1185">Reference proteome</keyword>
<protein>
    <recommendedName>
        <fullName evidence="3">Phage head morphogenesis domain-containing protein</fullName>
    </recommendedName>
</protein>
<dbReference type="AlphaFoldDB" id="A0A4Q6XIG6"/>
<dbReference type="OrthoDB" id="7563371at2"/>
<name>A0A4Q6XIG6_9SPHN</name>
<evidence type="ECO:0000313" key="1">
    <source>
        <dbReference type="EMBL" id="RZF59005.1"/>
    </source>
</evidence>
<evidence type="ECO:0000313" key="2">
    <source>
        <dbReference type="Proteomes" id="UP000292085"/>
    </source>
</evidence>
<accession>A0A4Q6XIG6</accession>
<proteinExistence type="predicted"/>
<comment type="caution">
    <text evidence="1">The sequence shown here is derived from an EMBL/GenBank/DDBJ whole genome shotgun (WGS) entry which is preliminary data.</text>
</comment>
<gene>
    <name evidence="1" type="ORF">EWE75_24180</name>
</gene>
<dbReference type="Proteomes" id="UP000292085">
    <property type="component" value="Unassembled WGS sequence"/>
</dbReference>